<dbReference type="Proteomes" id="UP000248146">
    <property type="component" value="Unassembled WGS sequence"/>
</dbReference>
<proteinExistence type="predicted"/>
<comment type="caution">
    <text evidence="1">The sequence shown here is derived from an EMBL/GenBank/DDBJ whole genome shotgun (WGS) entry which is preliminary data.</text>
</comment>
<sequence>MVQGLEQSEGIGTACIGHFEYIDPYVLAFAVTREDVERYEGLPVATDLDGQWMALRLYGREIRCIPGEATGAVGAEAVVERPRDLARCIGITRPSCVPLSQTRCRGITIFVNLSCGPLSSRQAIDGHRRRGFRIHYGLGIGKLGAGVEPRSREADYRIQRTTDLAQQHKAVATTYATGATATTGSRTGGSRLALQGRVDAGFDCGLQLLDIGQVAVRRSGGFLLLRLGRLPIATSQHLLIEVQAAVAPEGENLTIGESDRNRAACTSNQLLAGIDTIAFD</sequence>
<evidence type="ECO:0000313" key="2">
    <source>
        <dbReference type="Proteomes" id="UP000248146"/>
    </source>
</evidence>
<dbReference type="EMBL" id="QJRX01000004">
    <property type="protein sequence ID" value="PYC25767.1"/>
    <property type="molecule type" value="Genomic_DNA"/>
</dbReference>
<evidence type="ECO:0000313" key="1">
    <source>
        <dbReference type="EMBL" id="PYC25767.1"/>
    </source>
</evidence>
<dbReference type="AlphaFoldDB" id="A0A2V4LX99"/>
<protein>
    <submittedName>
        <fullName evidence="1">Uncharacterized protein</fullName>
    </submittedName>
</protein>
<organism evidence="1 2">
    <name type="scientific">Aquipseudomonas alcaligenes</name>
    <name type="common">Pseudomonas alcaligenes</name>
    <dbReference type="NCBI Taxonomy" id="43263"/>
    <lineage>
        <taxon>Bacteria</taxon>
        <taxon>Pseudomonadati</taxon>
        <taxon>Pseudomonadota</taxon>
        <taxon>Gammaproteobacteria</taxon>
        <taxon>Pseudomonadales</taxon>
        <taxon>Pseudomonadaceae</taxon>
        <taxon>Aquipseudomonas</taxon>
    </lineage>
</organism>
<accession>A0A2V4LX99</accession>
<gene>
    <name evidence="1" type="ORF">DMO17_08815</name>
</gene>
<reference evidence="1 2" key="1">
    <citation type="submission" date="2018-06" db="EMBL/GenBank/DDBJ databases">
        <title>Pseudomonas diversity within urban Lake Michigan freshwaters.</title>
        <authorList>
            <person name="Batrich M."/>
            <person name="Hatzopoulos T."/>
            <person name="Putonti C."/>
        </authorList>
    </citation>
    <scope>NUCLEOTIDE SEQUENCE [LARGE SCALE GENOMIC DNA]</scope>
    <source>
        <strain evidence="1 2">MB-090714</strain>
    </source>
</reference>
<name>A0A2V4LX99_AQUAC</name>